<dbReference type="InterPro" id="IPR000683">
    <property type="entry name" value="Gfo/Idh/MocA-like_OxRdtase_N"/>
</dbReference>
<dbReference type="Pfam" id="PF01408">
    <property type="entry name" value="GFO_IDH_MocA"/>
    <property type="match status" value="1"/>
</dbReference>
<accession>A0A1G6YZR3</accession>
<dbReference type="PANTHER" id="PTHR43818">
    <property type="entry name" value="BCDNA.GH03377"/>
    <property type="match status" value="1"/>
</dbReference>
<dbReference type="PANTHER" id="PTHR43818:SF1">
    <property type="entry name" value="GLYCOSYL HYDROLASE FAMILY 109 PROTEIN"/>
    <property type="match status" value="1"/>
</dbReference>
<evidence type="ECO:0000256" key="5">
    <source>
        <dbReference type="ARBA" id="ARBA00023295"/>
    </source>
</evidence>
<keyword evidence="5" id="KW-0326">Glycosidase</keyword>
<evidence type="ECO:0000256" key="4">
    <source>
        <dbReference type="ARBA" id="ARBA00023027"/>
    </source>
</evidence>
<dbReference type="SUPFAM" id="SSF51735">
    <property type="entry name" value="NAD(P)-binding Rossmann-fold domains"/>
    <property type="match status" value="1"/>
</dbReference>
<keyword evidence="4" id="KW-0520">NAD</keyword>
<evidence type="ECO:0000313" key="9">
    <source>
        <dbReference type="Proteomes" id="UP000199109"/>
    </source>
</evidence>
<evidence type="ECO:0000256" key="1">
    <source>
        <dbReference type="ARBA" id="ARBA00001911"/>
    </source>
</evidence>
<dbReference type="RefSeq" id="WP_175455261.1">
    <property type="nucleotide sequence ID" value="NZ_FNAO01000002.1"/>
</dbReference>
<reference evidence="8 9" key="1">
    <citation type="submission" date="2016-10" db="EMBL/GenBank/DDBJ databases">
        <authorList>
            <person name="de Groot N.N."/>
        </authorList>
    </citation>
    <scope>NUCLEOTIDE SEQUENCE [LARGE SCALE GENOMIC DNA]</scope>
    <source>
        <strain evidence="8 9">DSM 23421</strain>
    </source>
</reference>
<dbReference type="AlphaFoldDB" id="A0A1G6YZR3"/>
<dbReference type="GO" id="GO:0016798">
    <property type="term" value="F:hydrolase activity, acting on glycosyl bonds"/>
    <property type="evidence" value="ECO:0007669"/>
    <property type="project" value="UniProtKB-KW"/>
</dbReference>
<evidence type="ECO:0000259" key="6">
    <source>
        <dbReference type="Pfam" id="PF01408"/>
    </source>
</evidence>
<organism evidence="8 9">
    <name type="scientific">Pricia antarctica</name>
    <dbReference type="NCBI Taxonomy" id="641691"/>
    <lineage>
        <taxon>Bacteria</taxon>
        <taxon>Pseudomonadati</taxon>
        <taxon>Bacteroidota</taxon>
        <taxon>Flavobacteriia</taxon>
        <taxon>Flavobacteriales</taxon>
        <taxon>Flavobacteriaceae</taxon>
        <taxon>Pricia</taxon>
    </lineage>
</organism>
<protein>
    <submittedName>
        <fullName evidence="8">Oxidoreductase family, NAD-binding Rossmann fold</fullName>
    </submittedName>
</protein>
<comment type="cofactor">
    <cofactor evidence="1">
        <name>NAD(+)</name>
        <dbReference type="ChEBI" id="CHEBI:57540"/>
    </cofactor>
</comment>
<evidence type="ECO:0000259" key="7">
    <source>
        <dbReference type="Pfam" id="PF21252"/>
    </source>
</evidence>
<dbReference type="STRING" id="641691.SAMN05421636_102425"/>
<keyword evidence="3" id="KW-0378">Hydrolase</keyword>
<sequence length="467" mass="52555">MGDSKNNFDRRKFLRSSALVGAFLGLPGAAAFGKADVDKAIERITAKRPSLGKSVIGLKTDPIEQVKVAFIGVGNRGSGHVKQMTALHPKATITAICDLRDEYAQKSVDFAKEKGQNPKKYSGSEDAWKEMVKRDDIDLVIIATPWDLHVTMCVYAMQQGKHVATEVPAAYTVEDCWKLVDTAEETQRNCMMLENVCYGDEELTLLQMVDQGFFGTLTHGEAAYIHDLRESMFSKTGYYDQWRIRHHVKYHGNLYPTHGLGPVAQYMGINRGDRFGHLVSMSSLEASLSEYAKTVEPDNEFYNYTDFKHGDMNTSLIKTAKGRTIMVQHDTASPRVYSRINALMGTKAYHEGYPSRLSVNGNHEWLTEAERAEIFEKYKHPIWNKLKDEIAKNGGHGGMDFVMLYRLIDCYNQGIMLDQDVYDAADWSVVTPLSGISIQMGNSAVKFPDFTRGKWQENRALGIMKNV</sequence>
<name>A0A1G6YZR3_9FLAO</name>
<evidence type="ECO:0000256" key="3">
    <source>
        <dbReference type="ARBA" id="ARBA00022801"/>
    </source>
</evidence>
<comment type="similarity">
    <text evidence="2">Belongs to the Gfo/Idh/MocA family. Glycosyl hydrolase 109 subfamily.</text>
</comment>
<dbReference type="GO" id="GO:0000166">
    <property type="term" value="F:nucleotide binding"/>
    <property type="evidence" value="ECO:0007669"/>
    <property type="project" value="InterPro"/>
</dbReference>
<dbReference type="InterPro" id="IPR036291">
    <property type="entry name" value="NAD(P)-bd_dom_sf"/>
</dbReference>
<proteinExistence type="inferred from homology"/>
<evidence type="ECO:0000313" key="8">
    <source>
        <dbReference type="EMBL" id="SDD95563.1"/>
    </source>
</evidence>
<dbReference type="Pfam" id="PF21252">
    <property type="entry name" value="Glyco_hydro_109_C"/>
    <property type="match status" value="1"/>
</dbReference>
<keyword evidence="9" id="KW-1185">Reference proteome</keyword>
<dbReference type="EMBL" id="FNAO01000002">
    <property type="protein sequence ID" value="SDD95563.1"/>
    <property type="molecule type" value="Genomic_DNA"/>
</dbReference>
<evidence type="ECO:0000256" key="2">
    <source>
        <dbReference type="ARBA" id="ARBA00009329"/>
    </source>
</evidence>
<dbReference type="Proteomes" id="UP000199109">
    <property type="component" value="Unassembled WGS sequence"/>
</dbReference>
<feature type="domain" description="Glycosyl hydrolase 109 C-terminal" evidence="7">
    <location>
        <begin position="203"/>
        <end position="361"/>
    </location>
</feature>
<dbReference type="InterPro" id="IPR050463">
    <property type="entry name" value="Gfo/Idh/MocA_oxidrdct_glycsds"/>
</dbReference>
<dbReference type="InterPro" id="IPR006311">
    <property type="entry name" value="TAT_signal"/>
</dbReference>
<dbReference type="PROSITE" id="PS51318">
    <property type="entry name" value="TAT"/>
    <property type="match status" value="1"/>
</dbReference>
<gene>
    <name evidence="8" type="ORF">SAMN05421636_102425</name>
</gene>
<dbReference type="Gene3D" id="3.40.50.720">
    <property type="entry name" value="NAD(P)-binding Rossmann-like Domain"/>
    <property type="match status" value="1"/>
</dbReference>
<feature type="domain" description="Gfo/Idh/MocA-like oxidoreductase N-terminal" evidence="6">
    <location>
        <begin position="66"/>
        <end position="192"/>
    </location>
</feature>
<dbReference type="InterPro" id="IPR049303">
    <property type="entry name" value="Glyco_hydro_109_C"/>
</dbReference>
<dbReference type="Gene3D" id="3.30.360.10">
    <property type="entry name" value="Dihydrodipicolinate Reductase, domain 2"/>
    <property type="match status" value="1"/>
</dbReference>